<comment type="caution">
    <text evidence="2">The sequence shown here is derived from an EMBL/GenBank/DDBJ whole genome shotgun (WGS) entry which is preliminary data.</text>
</comment>
<feature type="compositionally biased region" description="Basic and acidic residues" evidence="1">
    <location>
        <begin position="201"/>
        <end position="211"/>
    </location>
</feature>
<dbReference type="EMBL" id="BTSY01000005">
    <property type="protein sequence ID" value="GMT28763.1"/>
    <property type="molecule type" value="Genomic_DNA"/>
</dbReference>
<evidence type="ECO:0000313" key="2">
    <source>
        <dbReference type="EMBL" id="GMT28763.1"/>
    </source>
</evidence>
<dbReference type="Proteomes" id="UP001432322">
    <property type="component" value="Unassembled WGS sequence"/>
</dbReference>
<evidence type="ECO:0000256" key="1">
    <source>
        <dbReference type="SAM" id="MobiDB-lite"/>
    </source>
</evidence>
<organism evidence="2 3">
    <name type="scientific">Pristionchus fissidentatus</name>
    <dbReference type="NCBI Taxonomy" id="1538716"/>
    <lineage>
        <taxon>Eukaryota</taxon>
        <taxon>Metazoa</taxon>
        <taxon>Ecdysozoa</taxon>
        <taxon>Nematoda</taxon>
        <taxon>Chromadorea</taxon>
        <taxon>Rhabditida</taxon>
        <taxon>Rhabditina</taxon>
        <taxon>Diplogasteromorpha</taxon>
        <taxon>Diplogasteroidea</taxon>
        <taxon>Neodiplogasteridae</taxon>
        <taxon>Pristionchus</taxon>
    </lineage>
</organism>
<sequence length="266" mass="30012">MLRGYSLSGRCTDRNTTYVPVNSVFRLTPKDVVWSTAGRTTFPRPQTYIRLMRREPNEQNGQAGLQPQLPWKFLDRRKTASRPHTLSIGSSFKIKYVSRLSSSFADDEWGKVTVSEKDVHPTKAVDIYELSATPPFSPDCSVDKDMACAHHEVERVESAPASMCPPMDKKVKKISVPRSKSMKEKKTTSGAKIYKRKGKGSRADVPHKENETLSSISNEFSVEEYGMKRGRARSETPEDLAGDALSHIQPELYNSDFDSILNEYLM</sequence>
<evidence type="ECO:0000313" key="3">
    <source>
        <dbReference type="Proteomes" id="UP001432322"/>
    </source>
</evidence>
<name>A0AAV5WDI9_9BILA</name>
<accession>A0AAV5WDI9</accession>
<dbReference type="AlphaFoldDB" id="A0AAV5WDI9"/>
<feature type="region of interest" description="Disordered" evidence="1">
    <location>
        <begin position="159"/>
        <end position="217"/>
    </location>
</feature>
<proteinExistence type="predicted"/>
<reference evidence="2" key="1">
    <citation type="submission" date="2023-10" db="EMBL/GenBank/DDBJ databases">
        <title>Genome assembly of Pristionchus species.</title>
        <authorList>
            <person name="Yoshida K."/>
            <person name="Sommer R.J."/>
        </authorList>
    </citation>
    <scope>NUCLEOTIDE SEQUENCE</scope>
    <source>
        <strain evidence="2">RS5133</strain>
    </source>
</reference>
<gene>
    <name evidence="2" type="ORF">PFISCL1PPCAC_20060</name>
</gene>
<keyword evidence="3" id="KW-1185">Reference proteome</keyword>
<protein>
    <submittedName>
        <fullName evidence="2">Uncharacterized protein</fullName>
    </submittedName>
</protein>